<comment type="caution">
    <text evidence="15">The sequence shown here is derived from an EMBL/GenBank/DDBJ whole genome shotgun (WGS) entry which is preliminary data.</text>
</comment>
<reference evidence="15 16" key="1">
    <citation type="submission" date="2024-09" db="EMBL/GenBank/DDBJ databases">
        <title>Chromosome-scale assembly of Riccia fluitans.</title>
        <authorList>
            <person name="Paukszto L."/>
            <person name="Sawicki J."/>
            <person name="Karawczyk K."/>
            <person name="Piernik-Szablinska J."/>
            <person name="Szczecinska M."/>
            <person name="Mazdziarz M."/>
        </authorList>
    </citation>
    <scope>NUCLEOTIDE SEQUENCE [LARGE SCALE GENOMIC DNA]</scope>
    <source>
        <strain evidence="15">Rf_01</strain>
        <tissue evidence="15">Aerial parts of the thallus</tissue>
    </source>
</reference>
<evidence type="ECO:0000256" key="2">
    <source>
        <dbReference type="ARBA" id="ARBA00004396"/>
    </source>
</evidence>
<protein>
    <submittedName>
        <fullName evidence="15">Uncharacterized protein</fullName>
    </submittedName>
</protein>
<evidence type="ECO:0000256" key="3">
    <source>
        <dbReference type="ARBA" id="ARBA00004441"/>
    </source>
</evidence>
<keyword evidence="7" id="KW-0150">Chloroplast</keyword>
<dbReference type="EMBL" id="JBHFFA010000008">
    <property type="protein sequence ID" value="KAL2608928.1"/>
    <property type="molecule type" value="Genomic_DNA"/>
</dbReference>
<name>A0ABD1XJQ1_9MARC</name>
<dbReference type="GO" id="GO:0034426">
    <property type="term" value="C:etioplast membrane"/>
    <property type="evidence" value="ECO:0007669"/>
    <property type="project" value="UniProtKB-SubCell"/>
</dbReference>
<keyword evidence="6" id="KW-1134">Transmembrane beta strand</keyword>
<evidence type="ECO:0000256" key="13">
    <source>
        <dbReference type="ARBA" id="ARBA00023136"/>
    </source>
</evidence>
<sequence length="238" mass="26098">MAPSVNGKNANGVNGNGTQVRMTMPKTKTELKARYDTGGQVAGLTLAVAAGDLKLKGSVTDATFTSGPSLNGMSVGVEKPGHFMFDYDLAHQSARFQFMTSVNVLGKPIKLTYIHPQKRNATLVEGSLIWDPRNKVTAKYSFATEKGSLKYSYLSTPHNVTVEPGFDFNTNAWNFSLSKKLPIGDNLKATYDSGNSALGLEWIREDKYFGPFKIIGSIDGKEMKAHKLTLEKTWNHEI</sequence>
<proteinExistence type="predicted"/>
<dbReference type="Proteomes" id="UP001605036">
    <property type="component" value="Unassembled WGS sequence"/>
</dbReference>
<dbReference type="GO" id="GO:0015288">
    <property type="term" value="F:porin activity"/>
    <property type="evidence" value="ECO:0007669"/>
    <property type="project" value="UniProtKB-KW"/>
</dbReference>
<dbReference type="GO" id="GO:0006811">
    <property type="term" value="P:monoatomic ion transport"/>
    <property type="evidence" value="ECO:0007669"/>
    <property type="project" value="UniProtKB-KW"/>
</dbReference>
<evidence type="ECO:0000313" key="15">
    <source>
        <dbReference type="EMBL" id="KAL2608928.1"/>
    </source>
</evidence>
<keyword evidence="8" id="KW-0934">Plastid</keyword>
<evidence type="ECO:0000256" key="7">
    <source>
        <dbReference type="ARBA" id="ARBA00022528"/>
    </source>
</evidence>
<evidence type="ECO:0000256" key="5">
    <source>
        <dbReference type="ARBA" id="ARBA00022448"/>
    </source>
</evidence>
<keyword evidence="10" id="KW-1002">Plastid outer membrane</keyword>
<dbReference type="PANTHER" id="PTHR35284">
    <property type="entry name" value="OUTER ENVELOPE PORE PROTEIN 24A, CHLOROPLASTIC-RELATED"/>
    <property type="match status" value="1"/>
</dbReference>
<evidence type="ECO:0000256" key="14">
    <source>
        <dbReference type="SAM" id="MobiDB-lite"/>
    </source>
</evidence>
<dbReference type="PANTHER" id="PTHR35284:SF1">
    <property type="entry name" value="OUTER ENVELOPE PORE PROTEIN 24A, CHLOROPLASTIC-RELATED"/>
    <property type="match status" value="1"/>
</dbReference>
<organism evidence="15 16">
    <name type="scientific">Riccia fluitans</name>
    <dbReference type="NCBI Taxonomy" id="41844"/>
    <lineage>
        <taxon>Eukaryota</taxon>
        <taxon>Viridiplantae</taxon>
        <taxon>Streptophyta</taxon>
        <taxon>Embryophyta</taxon>
        <taxon>Marchantiophyta</taxon>
        <taxon>Marchantiopsida</taxon>
        <taxon>Marchantiidae</taxon>
        <taxon>Marchantiales</taxon>
        <taxon>Ricciaceae</taxon>
        <taxon>Riccia</taxon>
    </lineage>
</organism>
<keyword evidence="16" id="KW-1185">Reference proteome</keyword>
<evidence type="ECO:0000256" key="1">
    <source>
        <dbReference type="ARBA" id="ARBA00002327"/>
    </source>
</evidence>
<comment type="subcellular location">
    <subcellularLocation>
        <location evidence="2">Plastid</location>
        <location evidence="2">Chloroplast outer membrane</location>
        <topology evidence="2">Multi-pass membrane protein</topology>
    </subcellularLocation>
    <subcellularLocation>
        <location evidence="3">Plastid</location>
        <location evidence="3">Etioplast membrane</location>
        <topology evidence="3">Multi-pass membrane protein</topology>
    </subcellularLocation>
</comment>
<keyword evidence="13" id="KW-0472">Membrane</keyword>
<keyword evidence="5" id="KW-0813">Transport</keyword>
<evidence type="ECO:0000256" key="12">
    <source>
        <dbReference type="ARBA" id="ARBA00023114"/>
    </source>
</evidence>
<dbReference type="GO" id="GO:0009707">
    <property type="term" value="C:chloroplast outer membrane"/>
    <property type="evidence" value="ECO:0007669"/>
    <property type="project" value="UniProtKB-SubCell"/>
</dbReference>
<comment type="subunit">
    <text evidence="4">Homooligomers form large rather nonselective pores in plastidial outer membranes.</text>
</comment>
<evidence type="ECO:0000256" key="4">
    <source>
        <dbReference type="ARBA" id="ARBA00011593"/>
    </source>
</evidence>
<dbReference type="InterPro" id="IPR034626">
    <property type="entry name" value="OEP24"/>
</dbReference>
<keyword evidence="12" id="KW-0626">Porin</keyword>
<dbReference type="AlphaFoldDB" id="A0ABD1XJQ1"/>
<evidence type="ECO:0000256" key="6">
    <source>
        <dbReference type="ARBA" id="ARBA00022452"/>
    </source>
</evidence>
<feature type="compositionally biased region" description="Low complexity" evidence="14">
    <location>
        <begin position="1"/>
        <end position="17"/>
    </location>
</feature>
<evidence type="ECO:0000313" key="16">
    <source>
        <dbReference type="Proteomes" id="UP001605036"/>
    </source>
</evidence>
<evidence type="ECO:0000256" key="9">
    <source>
        <dbReference type="ARBA" id="ARBA00022692"/>
    </source>
</evidence>
<accession>A0ABD1XJQ1</accession>
<gene>
    <name evidence="15" type="ORF">R1flu_027501</name>
</gene>
<evidence type="ECO:0000256" key="11">
    <source>
        <dbReference type="ARBA" id="ARBA00023065"/>
    </source>
</evidence>
<keyword evidence="9" id="KW-0812">Transmembrane</keyword>
<dbReference type="GO" id="GO:0046930">
    <property type="term" value="C:pore complex"/>
    <property type="evidence" value="ECO:0007669"/>
    <property type="project" value="UniProtKB-KW"/>
</dbReference>
<evidence type="ECO:0000256" key="8">
    <source>
        <dbReference type="ARBA" id="ARBA00022640"/>
    </source>
</evidence>
<keyword evidence="11" id="KW-0406">Ion transport</keyword>
<comment type="function">
    <text evidence="1">High-conductance voltage-dependent solute channel with a slight selectivity for cations transporting triosephosphates, dicarboxylic acids, ATP, inorganic phosphate (Pi), sugars, and positively or negatively charged amino acids.</text>
</comment>
<feature type="region of interest" description="Disordered" evidence="14">
    <location>
        <begin position="1"/>
        <end position="20"/>
    </location>
</feature>
<evidence type="ECO:0000256" key="10">
    <source>
        <dbReference type="ARBA" id="ARBA00022805"/>
    </source>
</evidence>